<feature type="domain" description="Methyltransferase" evidence="2">
    <location>
        <begin position="98"/>
        <end position="184"/>
    </location>
</feature>
<dbReference type="Proteomes" id="UP000198242">
    <property type="component" value="Chromosome I"/>
</dbReference>
<proteinExistence type="predicted"/>
<dbReference type="InterPro" id="IPR029063">
    <property type="entry name" value="SAM-dependent_MTases_sf"/>
</dbReference>
<evidence type="ECO:0000256" key="1">
    <source>
        <dbReference type="SAM" id="MobiDB-lite"/>
    </source>
</evidence>
<sequence length="259" mass="27735">MTVDALGPGGRLAGQPDHQPDRQPGNLPDHQPDHQPDDPRTDRDEAEDVFATALHGQPGVHWLVQGDGRRSRLPVRRWHGPPEPATAAVVARCAGPTLDVGCGPGRLTLALARAGQTAVGVDISPHAVRLTRARGAIAIHRDVFAALPGEGRWAHVLLIDGNIGIGGDPGLLLRRCRELIRAGGTVLVELEPPGPGLWRGQARLASRSPTGDVHRSGAFRWARLDTVAVHDTARAAGLTVRDLFEAGRRWFGELVPDRL</sequence>
<dbReference type="CDD" id="cd02440">
    <property type="entry name" value="AdoMet_MTases"/>
    <property type="match status" value="1"/>
</dbReference>
<evidence type="ECO:0000259" key="2">
    <source>
        <dbReference type="Pfam" id="PF13649"/>
    </source>
</evidence>
<dbReference type="Gene3D" id="3.40.50.150">
    <property type="entry name" value="Vaccinia Virus protein VP39"/>
    <property type="match status" value="1"/>
</dbReference>
<feature type="compositionally biased region" description="Basic and acidic residues" evidence="1">
    <location>
        <begin position="30"/>
        <end position="43"/>
    </location>
</feature>
<dbReference type="AlphaFoldDB" id="A0A1C4XNA4"/>
<accession>A0A1C4XNA4</accession>
<dbReference type="Pfam" id="PF13649">
    <property type="entry name" value="Methyltransf_25"/>
    <property type="match status" value="1"/>
</dbReference>
<protein>
    <submittedName>
        <fullName evidence="3">Methyltransferase domain-containing protein</fullName>
    </submittedName>
</protein>
<reference evidence="4" key="1">
    <citation type="submission" date="2016-06" db="EMBL/GenBank/DDBJ databases">
        <authorList>
            <person name="Varghese N."/>
            <person name="Submissions Spin"/>
        </authorList>
    </citation>
    <scope>NUCLEOTIDE SEQUENCE [LARGE SCALE GENOMIC DNA]</scope>
    <source>
        <strain evidence="4">DSM 43909</strain>
    </source>
</reference>
<dbReference type="GO" id="GO:0008168">
    <property type="term" value="F:methyltransferase activity"/>
    <property type="evidence" value="ECO:0007669"/>
    <property type="project" value="UniProtKB-KW"/>
</dbReference>
<gene>
    <name evidence="3" type="ORF">GA0074695_3466</name>
</gene>
<keyword evidence="3" id="KW-0489">Methyltransferase</keyword>
<keyword evidence="4" id="KW-1185">Reference proteome</keyword>
<name>A0A1C4XNA4_MICVI</name>
<dbReference type="InterPro" id="IPR041698">
    <property type="entry name" value="Methyltransf_25"/>
</dbReference>
<evidence type="ECO:0000313" key="3">
    <source>
        <dbReference type="EMBL" id="SCF09957.1"/>
    </source>
</evidence>
<dbReference type="EMBL" id="LT607411">
    <property type="protein sequence ID" value="SCF09957.1"/>
    <property type="molecule type" value="Genomic_DNA"/>
</dbReference>
<feature type="region of interest" description="Disordered" evidence="1">
    <location>
        <begin position="1"/>
        <end position="45"/>
    </location>
</feature>
<organism evidence="3 4">
    <name type="scientific">Micromonospora viridifaciens</name>
    <dbReference type="NCBI Taxonomy" id="1881"/>
    <lineage>
        <taxon>Bacteria</taxon>
        <taxon>Bacillati</taxon>
        <taxon>Actinomycetota</taxon>
        <taxon>Actinomycetes</taxon>
        <taxon>Micromonosporales</taxon>
        <taxon>Micromonosporaceae</taxon>
        <taxon>Micromonospora</taxon>
    </lineage>
</organism>
<keyword evidence="3" id="KW-0808">Transferase</keyword>
<evidence type="ECO:0000313" key="4">
    <source>
        <dbReference type="Proteomes" id="UP000198242"/>
    </source>
</evidence>
<dbReference type="SUPFAM" id="SSF53335">
    <property type="entry name" value="S-adenosyl-L-methionine-dependent methyltransferases"/>
    <property type="match status" value="1"/>
</dbReference>
<dbReference type="GO" id="GO:0032259">
    <property type="term" value="P:methylation"/>
    <property type="evidence" value="ECO:0007669"/>
    <property type="project" value="UniProtKB-KW"/>
</dbReference>